<dbReference type="PROSITE" id="PS50987">
    <property type="entry name" value="HTH_ARSR_2"/>
    <property type="match status" value="1"/>
</dbReference>
<dbReference type="GO" id="GO:0032791">
    <property type="term" value="F:lead ion binding"/>
    <property type="evidence" value="ECO:0007669"/>
    <property type="project" value="TreeGrafter"/>
</dbReference>
<proteinExistence type="predicted"/>
<sequence length="244" mass="26083">MDGDADIATVAALMGEPSRAAVLVALADGRALAASTLAVEAGVAPSTLSGHLARLVDGGLISVEPSGRHRYFRLAAPEVAQAVEALARVAPSRPIRSLRQATHASAIRQARTCYDHLAGRLGVAICDSLLNSEIVRVETNPGMAADPIVGAGRSNQYVITEYGKERLKDLGVELDQSSRRPLVLYCLDWSEQRPHLGGRLGAALLNRFIVLGWMIQADRRVIRITKDGQTGLCQEFAIDTVALQ</sequence>
<dbReference type="GO" id="GO:0097063">
    <property type="term" value="F:cadmium ion sensor activity"/>
    <property type="evidence" value="ECO:0007669"/>
    <property type="project" value="TreeGrafter"/>
</dbReference>
<feature type="domain" description="HTH arsR-type" evidence="1">
    <location>
        <begin position="1"/>
        <end position="94"/>
    </location>
</feature>
<dbReference type="InterPro" id="IPR052543">
    <property type="entry name" value="HTH_Metal-responsive_Reg"/>
</dbReference>
<dbReference type="Pfam" id="PF12840">
    <property type="entry name" value="HTH_20"/>
    <property type="match status" value="1"/>
</dbReference>
<dbReference type="EMBL" id="JXYS01000054">
    <property type="protein sequence ID" value="KJF17301.1"/>
    <property type="molecule type" value="Genomic_DNA"/>
</dbReference>
<dbReference type="Gene3D" id="1.10.10.10">
    <property type="entry name" value="Winged helix-like DNA-binding domain superfamily/Winged helix DNA-binding domain"/>
    <property type="match status" value="1"/>
</dbReference>
<organism evidence="2 3">
    <name type="scientific">Acidithrix ferrooxidans</name>
    <dbReference type="NCBI Taxonomy" id="1280514"/>
    <lineage>
        <taxon>Bacteria</taxon>
        <taxon>Bacillati</taxon>
        <taxon>Actinomycetota</taxon>
        <taxon>Acidimicrobiia</taxon>
        <taxon>Acidimicrobiales</taxon>
        <taxon>Acidimicrobiaceae</taxon>
        <taxon>Acidithrix</taxon>
    </lineage>
</organism>
<keyword evidence="3" id="KW-1185">Reference proteome</keyword>
<dbReference type="PATRIC" id="fig|1280514.3.peg.2416"/>
<evidence type="ECO:0000313" key="3">
    <source>
        <dbReference type="Proteomes" id="UP000032360"/>
    </source>
</evidence>
<dbReference type="OrthoDB" id="3232131at2"/>
<dbReference type="AlphaFoldDB" id="A0A0D8HJN9"/>
<protein>
    <submittedName>
        <fullName evidence="2">Helix-turn-helix domain protein</fullName>
    </submittedName>
</protein>
<dbReference type="PANTHER" id="PTHR39168">
    <property type="entry name" value="TRANSCRIPTIONAL REGULATOR-RELATED"/>
    <property type="match status" value="1"/>
</dbReference>
<dbReference type="Proteomes" id="UP000032360">
    <property type="component" value="Unassembled WGS sequence"/>
</dbReference>
<gene>
    <name evidence="2" type="ORF">AXFE_18330</name>
</gene>
<dbReference type="GO" id="GO:0003677">
    <property type="term" value="F:DNA binding"/>
    <property type="evidence" value="ECO:0007669"/>
    <property type="project" value="TreeGrafter"/>
</dbReference>
<dbReference type="STRING" id="1280514.AXFE_18330"/>
<dbReference type="SMART" id="SM00418">
    <property type="entry name" value="HTH_ARSR"/>
    <property type="match status" value="1"/>
</dbReference>
<dbReference type="SUPFAM" id="SSF46785">
    <property type="entry name" value="Winged helix' DNA-binding domain"/>
    <property type="match status" value="1"/>
</dbReference>
<dbReference type="GO" id="GO:0046686">
    <property type="term" value="P:response to cadmium ion"/>
    <property type="evidence" value="ECO:0007669"/>
    <property type="project" value="TreeGrafter"/>
</dbReference>
<dbReference type="CDD" id="cd00090">
    <property type="entry name" value="HTH_ARSR"/>
    <property type="match status" value="1"/>
</dbReference>
<dbReference type="GO" id="GO:0003700">
    <property type="term" value="F:DNA-binding transcription factor activity"/>
    <property type="evidence" value="ECO:0007669"/>
    <property type="project" value="InterPro"/>
</dbReference>
<reference evidence="2 3" key="1">
    <citation type="submission" date="2015-01" db="EMBL/GenBank/DDBJ databases">
        <title>Draft genome of the acidophilic iron oxidizer Acidithrix ferrooxidans strain Py-F3.</title>
        <authorList>
            <person name="Poehlein A."/>
            <person name="Eisen S."/>
            <person name="Schloemann M."/>
            <person name="Johnson B.D."/>
            <person name="Daniel R."/>
            <person name="Muehling M."/>
        </authorList>
    </citation>
    <scope>NUCLEOTIDE SEQUENCE [LARGE SCALE GENOMIC DNA]</scope>
    <source>
        <strain evidence="2 3">Py-F3</strain>
    </source>
</reference>
<comment type="caution">
    <text evidence="2">The sequence shown here is derived from an EMBL/GenBank/DDBJ whole genome shotgun (WGS) entry which is preliminary data.</text>
</comment>
<dbReference type="InterPro" id="IPR011991">
    <property type="entry name" value="ArsR-like_HTH"/>
</dbReference>
<dbReference type="GO" id="GO:0010288">
    <property type="term" value="P:response to lead ion"/>
    <property type="evidence" value="ECO:0007669"/>
    <property type="project" value="TreeGrafter"/>
</dbReference>
<evidence type="ECO:0000259" key="1">
    <source>
        <dbReference type="PROSITE" id="PS50987"/>
    </source>
</evidence>
<name>A0A0D8HJN9_9ACTN</name>
<evidence type="ECO:0000313" key="2">
    <source>
        <dbReference type="EMBL" id="KJF17301.1"/>
    </source>
</evidence>
<dbReference type="InterPro" id="IPR036390">
    <property type="entry name" value="WH_DNA-bd_sf"/>
</dbReference>
<accession>A0A0D8HJN9</accession>
<dbReference type="InterPro" id="IPR001845">
    <property type="entry name" value="HTH_ArsR_DNA-bd_dom"/>
</dbReference>
<dbReference type="PANTHER" id="PTHR39168:SF1">
    <property type="entry name" value="TRANSCRIPTIONAL REGULATORY PROTEIN"/>
    <property type="match status" value="1"/>
</dbReference>
<dbReference type="InterPro" id="IPR036388">
    <property type="entry name" value="WH-like_DNA-bd_sf"/>
</dbReference>